<gene>
    <name evidence="1" type="ORF">GWI33_009186</name>
</gene>
<keyword evidence="2" id="KW-1185">Reference proteome</keyword>
<sequence length="84" mass="9605">MSEVISKASKCTIRKLKCNQFSTRFITGVCPSKIVAKIAVLIVVEAKLMKVKLEKSKKLDRILQMKESIGEKYDRVQDEDFALR</sequence>
<organism evidence="1 2">
    <name type="scientific">Rhynchophorus ferrugineus</name>
    <name type="common">Red palm weevil</name>
    <name type="synonym">Curculio ferrugineus</name>
    <dbReference type="NCBI Taxonomy" id="354439"/>
    <lineage>
        <taxon>Eukaryota</taxon>
        <taxon>Metazoa</taxon>
        <taxon>Ecdysozoa</taxon>
        <taxon>Arthropoda</taxon>
        <taxon>Hexapoda</taxon>
        <taxon>Insecta</taxon>
        <taxon>Pterygota</taxon>
        <taxon>Neoptera</taxon>
        <taxon>Endopterygota</taxon>
        <taxon>Coleoptera</taxon>
        <taxon>Polyphaga</taxon>
        <taxon>Cucujiformia</taxon>
        <taxon>Curculionidae</taxon>
        <taxon>Dryophthorinae</taxon>
        <taxon>Rhynchophorus</taxon>
    </lineage>
</organism>
<evidence type="ECO:0000313" key="1">
    <source>
        <dbReference type="EMBL" id="KAF7277764.1"/>
    </source>
</evidence>
<comment type="caution">
    <text evidence="1">The sequence shown here is derived from an EMBL/GenBank/DDBJ whole genome shotgun (WGS) entry which is preliminary data.</text>
</comment>
<name>A0A834IBT9_RHYFE</name>
<accession>A0A834IBT9</accession>
<protein>
    <submittedName>
        <fullName evidence="1">Uncharacterized protein</fullName>
    </submittedName>
</protein>
<proteinExistence type="predicted"/>
<dbReference type="AlphaFoldDB" id="A0A834IBT9"/>
<reference evidence="1" key="1">
    <citation type="submission" date="2020-08" db="EMBL/GenBank/DDBJ databases">
        <title>Genome sequencing and assembly of the red palm weevil Rhynchophorus ferrugineus.</title>
        <authorList>
            <person name="Dias G.B."/>
            <person name="Bergman C.M."/>
            <person name="Manee M."/>
        </authorList>
    </citation>
    <scope>NUCLEOTIDE SEQUENCE</scope>
    <source>
        <strain evidence="1">AA-2017</strain>
        <tissue evidence="1">Whole larva</tissue>
    </source>
</reference>
<evidence type="ECO:0000313" key="2">
    <source>
        <dbReference type="Proteomes" id="UP000625711"/>
    </source>
</evidence>
<dbReference type="Proteomes" id="UP000625711">
    <property type="component" value="Unassembled WGS sequence"/>
</dbReference>
<dbReference type="EMBL" id="JAACXV010000413">
    <property type="protein sequence ID" value="KAF7277764.1"/>
    <property type="molecule type" value="Genomic_DNA"/>
</dbReference>